<dbReference type="PANTHER" id="PTHR11706">
    <property type="entry name" value="SOLUTE CARRIER PROTEIN FAMILY 11 MEMBER"/>
    <property type="match status" value="1"/>
</dbReference>
<evidence type="ECO:0000256" key="4">
    <source>
        <dbReference type="ARBA" id="ARBA00023136"/>
    </source>
</evidence>
<proteinExistence type="predicted"/>
<evidence type="ECO:0000256" key="2">
    <source>
        <dbReference type="ARBA" id="ARBA00022692"/>
    </source>
</evidence>
<feature type="transmembrane region" description="Helical" evidence="5">
    <location>
        <begin position="327"/>
        <end position="351"/>
    </location>
</feature>
<dbReference type="AlphaFoldDB" id="A0A4V6NZ29"/>
<feature type="transmembrane region" description="Helical" evidence="5">
    <location>
        <begin position="113"/>
        <end position="141"/>
    </location>
</feature>
<name>A0A4V6NZ29_9SPHI</name>
<evidence type="ECO:0000313" key="6">
    <source>
        <dbReference type="EMBL" id="TCS86832.1"/>
    </source>
</evidence>
<feature type="transmembrane region" description="Helical" evidence="5">
    <location>
        <begin position="271"/>
        <end position="296"/>
    </location>
</feature>
<protein>
    <submittedName>
        <fullName evidence="6">Mn2+/Fe2+ NRAMP family transporter</fullName>
    </submittedName>
</protein>
<dbReference type="InterPro" id="IPR001046">
    <property type="entry name" value="NRAMP_fam"/>
</dbReference>
<comment type="caution">
    <text evidence="6">The sequence shown here is derived from an EMBL/GenBank/DDBJ whole genome shotgun (WGS) entry which is preliminary data.</text>
</comment>
<keyword evidence="2 5" id="KW-0812">Transmembrane</keyword>
<dbReference type="EMBL" id="SMAD01000006">
    <property type="protein sequence ID" value="TCS86832.1"/>
    <property type="molecule type" value="Genomic_DNA"/>
</dbReference>
<keyword evidence="4 5" id="KW-0472">Membrane</keyword>
<dbReference type="PANTHER" id="PTHR11706:SF3">
    <property type="entry name" value="METAL ION TRANSPORT PROTEIN"/>
    <property type="match status" value="1"/>
</dbReference>
<organism evidence="6 7">
    <name type="scientific">Anseongella ginsenosidimutans</name>
    <dbReference type="NCBI Taxonomy" id="496056"/>
    <lineage>
        <taxon>Bacteria</taxon>
        <taxon>Pseudomonadati</taxon>
        <taxon>Bacteroidota</taxon>
        <taxon>Sphingobacteriia</taxon>
        <taxon>Sphingobacteriales</taxon>
        <taxon>Sphingobacteriaceae</taxon>
        <taxon>Anseongella</taxon>
    </lineage>
</organism>
<evidence type="ECO:0000256" key="1">
    <source>
        <dbReference type="ARBA" id="ARBA00004141"/>
    </source>
</evidence>
<dbReference type="GO" id="GO:0005886">
    <property type="term" value="C:plasma membrane"/>
    <property type="evidence" value="ECO:0007669"/>
    <property type="project" value="TreeGrafter"/>
</dbReference>
<dbReference type="RefSeq" id="WP_207910289.1">
    <property type="nucleotide sequence ID" value="NZ_CP042432.1"/>
</dbReference>
<feature type="transmembrane region" description="Helical" evidence="5">
    <location>
        <begin position="147"/>
        <end position="166"/>
    </location>
</feature>
<dbReference type="GO" id="GO:0034755">
    <property type="term" value="P:iron ion transmembrane transport"/>
    <property type="evidence" value="ECO:0007669"/>
    <property type="project" value="TreeGrafter"/>
</dbReference>
<feature type="transmembrane region" description="Helical" evidence="5">
    <location>
        <begin position="372"/>
        <end position="391"/>
    </location>
</feature>
<keyword evidence="3 5" id="KW-1133">Transmembrane helix</keyword>
<dbReference type="Proteomes" id="UP000295807">
    <property type="component" value="Unassembled WGS sequence"/>
</dbReference>
<dbReference type="GO" id="GO:0015086">
    <property type="term" value="F:cadmium ion transmembrane transporter activity"/>
    <property type="evidence" value="ECO:0007669"/>
    <property type="project" value="TreeGrafter"/>
</dbReference>
<feature type="transmembrane region" description="Helical" evidence="5">
    <location>
        <begin position="173"/>
        <end position="192"/>
    </location>
</feature>
<accession>A0A4V6NZ29</accession>
<feature type="transmembrane region" description="Helical" evidence="5">
    <location>
        <begin position="61"/>
        <end position="79"/>
    </location>
</feature>
<gene>
    <name evidence="6" type="ORF">EDD80_106143</name>
</gene>
<reference evidence="6 7" key="1">
    <citation type="submission" date="2019-03" db="EMBL/GenBank/DDBJ databases">
        <title>Genomic Encyclopedia of Type Strains, Phase IV (KMG-IV): sequencing the most valuable type-strain genomes for metagenomic binning, comparative biology and taxonomic classification.</title>
        <authorList>
            <person name="Goeker M."/>
        </authorList>
    </citation>
    <scope>NUCLEOTIDE SEQUENCE [LARGE SCALE GENOMIC DNA]</scope>
    <source>
        <strain evidence="6 7">DSM 21100</strain>
    </source>
</reference>
<feature type="transmembrane region" description="Helical" evidence="5">
    <location>
        <begin position="212"/>
        <end position="230"/>
    </location>
</feature>
<dbReference type="GO" id="GO:0005384">
    <property type="term" value="F:manganese ion transmembrane transporter activity"/>
    <property type="evidence" value="ECO:0007669"/>
    <property type="project" value="TreeGrafter"/>
</dbReference>
<sequence length="457" mass="50804">MPEPTNNPLREDPYLLSEDSIREPPVTFSGKFRQLGPGFILSAAIVGSGELIATTTLGAKAGFITFWVILLSCLVKVTLQLEFGKHAIYSGETIMAAFNRLPGPRLGKASWTIWTWLFIQLFKLLQVGGIIGGVAIALHIAFAFLPVPAWTFLAAISAALLVYKGYYGSVEKLCLLMIGLFTLLTFASLFSLQYTPYALGWDEIASGLSFNLPVAAVGVAIAAFGITGVGGDEIMYYNYWCIEKGYARFTGPYRDTPEWQRRAKGWISVMYLDALFSMLIYTLVTAAFYLLGAAILHRQGTVPEGYAMIETLSYIYTETLGPWAKSVYLLGAFIVLYSTLFAALASWTRIFSDAFGQIGWLDFYRQETRKKSIAIMAWVFPFAWSLLYLFIKLPVLMILLGGFSTSILLLIVVFAAYNFRYRRTPANLLPTRFYDVSLWISALVILAVGVYSISKVI</sequence>
<dbReference type="NCBIfam" id="NF037982">
    <property type="entry name" value="Nramp_1"/>
    <property type="match status" value="1"/>
</dbReference>
<evidence type="ECO:0000256" key="5">
    <source>
        <dbReference type="SAM" id="Phobius"/>
    </source>
</evidence>
<evidence type="ECO:0000256" key="3">
    <source>
        <dbReference type="ARBA" id="ARBA00022989"/>
    </source>
</evidence>
<keyword evidence="7" id="KW-1185">Reference proteome</keyword>
<evidence type="ECO:0000313" key="7">
    <source>
        <dbReference type="Proteomes" id="UP000295807"/>
    </source>
</evidence>
<comment type="subcellular location">
    <subcellularLocation>
        <location evidence="1">Membrane</location>
        <topology evidence="1">Multi-pass membrane protein</topology>
    </subcellularLocation>
</comment>
<feature type="transmembrane region" description="Helical" evidence="5">
    <location>
        <begin position="397"/>
        <end position="421"/>
    </location>
</feature>
<feature type="transmembrane region" description="Helical" evidence="5">
    <location>
        <begin position="433"/>
        <end position="454"/>
    </location>
</feature>